<dbReference type="HOGENOM" id="CLU_1844226_0_0_12"/>
<dbReference type="EMBL" id="CP001843">
    <property type="protein sequence ID" value="AEF85453.1"/>
    <property type="molecule type" value="Genomic_DNA"/>
</dbReference>
<dbReference type="RefSeq" id="WP_015709235.1">
    <property type="nucleotide sequence ID" value="NC_015578.1"/>
</dbReference>
<gene>
    <name evidence="2" type="ordered locus">TREPR_0810</name>
</gene>
<evidence type="ECO:0000259" key="1">
    <source>
        <dbReference type="Pfam" id="PF08279"/>
    </source>
</evidence>
<dbReference type="KEGG" id="tpi:TREPR_0810"/>
<dbReference type="Gene3D" id="1.10.10.10">
    <property type="entry name" value="Winged helix-like DNA-binding domain superfamily/Winged helix DNA-binding domain"/>
    <property type="match status" value="1"/>
</dbReference>
<proteinExistence type="predicted"/>
<dbReference type="SUPFAM" id="SSF46785">
    <property type="entry name" value="Winged helix' DNA-binding domain"/>
    <property type="match status" value="1"/>
</dbReference>
<reference evidence="3" key="1">
    <citation type="submission" date="2009-12" db="EMBL/GenBank/DDBJ databases">
        <title>Complete sequence of Treponema primitia strain ZAS-2.</title>
        <authorList>
            <person name="Tetu S.G."/>
            <person name="Matson E."/>
            <person name="Ren Q."/>
            <person name="Seshadri R."/>
            <person name="Elbourne L."/>
            <person name="Hassan K.A."/>
            <person name="Durkin A."/>
            <person name="Radune D."/>
            <person name="Mohamoud Y."/>
            <person name="Shay R."/>
            <person name="Jin S."/>
            <person name="Zhang X."/>
            <person name="Lucey K."/>
            <person name="Ballor N.R."/>
            <person name="Ottesen E."/>
            <person name="Rosenthal R."/>
            <person name="Allen A."/>
            <person name="Leadbetter J.R."/>
            <person name="Paulsen I.T."/>
        </authorList>
    </citation>
    <scope>NUCLEOTIDE SEQUENCE [LARGE SCALE GENOMIC DNA]</scope>
    <source>
        <strain evidence="3">ATCC BAA-887 / DSM 12427 / ZAS-2</strain>
    </source>
</reference>
<name>F5YIT2_TREPZ</name>
<dbReference type="InterPro" id="IPR013196">
    <property type="entry name" value="HTH_11"/>
</dbReference>
<dbReference type="AlphaFoldDB" id="F5YIT2"/>
<organism evidence="2 3">
    <name type="scientific">Treponema primitia (strain ATCC BAA-887 / DSM 12427 / ZAS-2)</name>
    <dbReference type="NCBI Taxonomy" id="545694"/>
    <lineage>
        <taxon>Bacteria</taxon>
        <taxon>Pseudomonadati</taxon>
        <taxon>Spirochaetota</taxon>
        <taxon>Spirochaetia</taxon>
        <taxon>Spirochaetales</taxon>
        <taxon>Treponemataceae</taxon>
        <taxon>Treponema</taxon>
    </lineage>
</organism>
<evidence type="ECO:0000313" key="3">
    <source>
        <dbReference type="Proteomes" id="UP000009223"/>
    </source>
</evidence>
<dbReference type="Proteomes" id="UP000009223">
    <property type="component" value="Chromosome"/>
</dbReference>
<dbReference type="Pfam" id="PF08279">
    <property type="entry name" value="HTH_11"/>
    <property type="match status" value="1"/>
</dbReference>
<reference evidence="2 3" key="2">
    <citation type="journal article" date="2011" name="ISME J.">
        <title>RNA-seq reveals cooperative metabolic interactions between two termite-gut spirochete species in co-culture.</title>
        <authorList>
            <person name="Rosenthal A.Z."/>
            <person name="Matson E.G."/>
            <person name="Eldar A."/>
            <person name="Leadbetter J.R."/>
        </authorList>
    </citation>
    <scope>NUCLEOTIDE SEQUENCE [LARGE SCALE GENOMIC DNA]</scope>
    <source>
        <strain evidence="3">ATCC BAA-887 / DSM 12427 / ZAS-2</strain>
    </source>
</reference>
<sequence>MANPFANSIKFLAAINLLASPQGATIKTLMEHLSISRRTAFRLLEALEELGLPLIDEQSGPRVEKVYRLMDSYVLKLPNMAILNPGLTAQEIETLLTLLEYHEKLQKLEKASTINAIRQKIMALIPKGLDKLTNRGAMF</sequence>
<protein>
    <submittedName>
        <fullName evidence="2">HTH domain protein</fullName>
    </submittedName>
</protein>
<accession>F5YIT2</accession>
<dbReference type="InterPro" id="IPR036390">
    <property type="entry name" value="WH_DNA-bd_sf"/>
</dbReference>
<keyword evidence="3" id="KW-1185">Reference proteome</keyword>
<dbReference type="InterPro" id="IPR036388">
    <property type="entry name" value="WH-like_DNA-bd_sf"/>
</dbReference>
<dbReference type="STRING" id="545694.TREPR_0810"/>
<feature type="domain" description="Helix-turn-helix type 11" evidence="1">
    <location>
        <begin position="17"/>
        <end position="59"/>
    </location>
</feature>
<evidence type="ECO:0000313" key="2">
    <source>
        <dbReference type="EMBL" id="AEF85453.1"/>
    </source>
</evidence>